<keyword evidence="3" id="KW-0488">Methylation</keyword>
<name>A0ABZ0XZ22_9BURK</name>
<evidence type="ECO:0000256" key="9">
    <source>
        <dbReference type="ARBA" id="ARBA00023224"/>
    </source>
</evidence>
<dbReference type="PROSITE" id="PS50885">
    <property type="entry name" value="HAMP"/>
    <property type="match status" value="1"/>
</dbReference>
<dbReference type="GeneID" id="43165225"/>
<keyword evidence="16" id="KW-1185">Reference proteome</keyword>
<dbReference type="InterPro" id="IPR003122">
    <property type="entry name" value="Tar_rcpt_lig-bd"/>
</dbReference>
<organism evidence="15 16">
    <name type="scientific">Duganella zoogloeoides</name>
    <dbReference type="NCBI Taxonomy" id="75659"/>
    <lineage>
        <taxon>Bacteria</taxon>
        <taxon>Pseudomonadati</taxon>
        <taxon>Pseudomonadota</taxon>
        <taxon>Betaproteobacteria</taxon>
        <taxon>Burkholderiales</taxon>
        <taxon>Oxalobacteraceae</taxon>
        <taxon>Telluria group</taxon>
        <taxon>Duganella</taxon>
    </lineage>
</organism>
<evidence type="ECO:0000259" key="13">
    <source>
        <dbReference type="PROSITE" id="PS50111"/>
    </source>
</evidence>
<dbReference type="InterPro" id="IPR003660">
    <property type="entry name" value="HAMP_dom"/>
</dbReference>
<evidence type="ECO:0000259" key="14">
    <source>
        <dbReference type="PROSITE" id="PS50885"/>
    </source>
</evidence>
<dbReference type="PANTHER" id="PTHR43531:SF14">
    <property type="entry name" value="METHYL-ACCEPTING CHEMOTAXIS PROTEIN I-RELATED"/>
    <property type="match status" value="1"/>
</dbReference>
<keyword evidence="8 12" id="KW-0472">Membrane</keyword>
<protein>
    <submittedName>
        <fullName evidence="15">Methyl-accepting chemotaxis protein</fullName>
    </submittedName>
</protein>
<dbReference type="CDD" id="cd11386">
    <property type="entry name" value="MCP_signal"/>
    <property type="match status" value="1"/>
</dbReference>
<accession>A0ABZ0XZ22</accession>
<dbReference type="PANTHER" id="PTHR43531">
    <property type="entry name" value="PROTEIN ICFG"/>
    <property type="match status" value="1"/>
</dbReference>
<evidence type="ECO:0000256" key="7">
    <source>
        <dbReference type="ARBA" id="ARBA00022989"/>
    </source>
</evidence>
<dbReference type="SMART" id="SM00304">
    <property type="entry name" value="HAMP"/>
    <property type="match status" value="1"/>
</dbReference>
<dbReference type="SMART" id="SM00283">
    <property type="entry name" value="MA"/>
    <property type="match status" value="1"/>
</dbReference>
<evidence type="ECO:0000313" key="16">
    <source>
        <dbReference type="Proteomes" id="UP001326110"/>
    </source>
</evidence>
<dbReference type="Pfam" id="PF02203">
    <property type="entry name" value="TarH"/>
    <property type="match status" value="1"/>
</dbReference>
<dbReference type="Proteomes" id="UP001326110">
    <property type="component" value="Chromosome"/>
</dbReference>
<keyword evidence="7 12" id="KW-1133">Transmembrane helix</keyword>
<comment type="similarity">
    <text evidence="10">Belongs to the methyl-accepting chemotaxis (MCP) protein family.</text>
</comment>
<keyword evidence="4" id="KW-0145">Chemotaxis</keyword>
<dbReference type="RefSeq" id="WP_019923619.1">
    <property type="nucleotide sequence ID" value="NZ_CP140152.1"/>
</dbReference>
<evidence type="ECO:0000256" key="4">
    <source>
        <dbReference type="ARBA" id="ARBA00022500"/>
    </source>
</evidence>
<evidence type="ECO:0000256" key="10">
    <source>
        <dbReference type="ARBA" id="ARBA00029447"/>
    </source>
</evidence>
<dbReference type="Gene3D" id="1.10.287.950">
    <property type="entry name" value="Methyl-accepting chemotaxis protein"/>
    <property type="match status" value="1"/>
</dbReference>
<keyword evidence="6 12" id="KW-0812">Transmembrane</keyword>
<dbReference type="InterPro" id="IPR004090">
    <property type="entry name" value="Chemotax_Me-accpt_rcpt"/>
</dbReference>
<feature type="transmembrane region" description="Helical" evidence="12">
    <location>
        <begin position="12"/>
        <end position="31"/>
    </location>
</feature>
<comment type="subcellular location">
    <subcellularLocation>
        <location evidence="1">Cell inner membrane</location>
        <topology evidence="1">Multi-pass membrane protein</topology>
    </subcellularLocation>
</comment>
<dbReference type="PRINTS" id="PR00260">
    <property type="entry name" value="CHEMTRNSDUCR"/>
</dbReference>
<feature type="transmembrane region" description="Helical" evidence="12">
    <location>
        <begin position="198"/>
        <end position="219"/>
    </location>
</feature>
<dbReference type="InterPro" id="IPR004089">
    <property type="entry name" value="MCPsignal_dom"/>
</dbReference>
<keyword evidence="9 11" id="KW-0807">Transducer</keyword>
<sequence length="547" mass="57494">MLSNIKIKHLVIAALATLMAVIVLIGSYGIYAAGRSVALINDVTLADQARSGERNAIRLDMETNRSQILQALQHNTEFEWAKLHDHELGVHWGVIDAASQRISDRWQRYIGSIDNVEQKRLAQEWYRASDGLGVAHIAAAVAAIRNGDWDDAELVLIKKINPTYRIGDVALAALEKFSGAHADANHALVQDSLATMRYSTIAALVMGAALALAVGYLLINSIAQPLQQAMAIAGRVAAGDLRGSATAHSTNEIGTLLTALDTMKGNLAGIVAEVRGSTTHMASASAQIAAGNQDLSQRSAEQAASLEETSSSMEEMTATVKQNADSARQANTLALSASEVAVKGGVLVAQVVETMGSISASSNKIADIISVINGIAFQTNILALNAAVEAARAGEQGRGFAVVASEVRNLAQRSAAAAQEIKALIEDSVQKVGSGARLVDQTGATMQEIVGSVQRVTGIMGEITDASQEQAIGLDQIRAAIVQMDGLTQQNMALVEEASAAADSLHEQAQGLDTVVSVFQLDNVKQAPAAARQTVPRLSSGLQLRYA</sequence>
<gene>
    <name evidence="15" type="ORF">SR858_00395</name>
</gene>
<evidence type="ECO:0000256" key="5">
    <source>
        <dbReference type="ARBA" id="ARBA00022519"/>
    </source>
</evidence>
<dbReference type="InterPro" id="IPR051310">
    <property type="entry name" value="MCP_chemotaxis"/>
</dbReference>
<keyword evidence="2" id="KW-1003">Cell membrane</keyword>
<dbReference type="PROSITE" id="PS50111">
    <property type="entry name" value="CHEMOTAXIS_TRANSDUC_2"/>
    <property type="match status" value="1"/>
</dbReference>
<dbReference type="EMBL" id="CP140152">
    <property type="protein sequence ID" value="WQH04836.1"/>
    <property type="molecule type" value="Genomic_DNA"/>
</dbReference>
<evidence type="ECO:0000313" key="15">
    <source>
        <dbReference type="EMBL" id="WQH04836.1"/>
    </source>
</evidence>
<evidence type="ECO:0000256" key="8">
    <source>
        <dbReference type="ARBA" id="ARBA00023136"/>
    </source>
</evidence>
<reference evidence="15 16" key="1">
    <citation type="submission" date="2023-11" db="EMBL/GenBank/DDBJ databases">
        <title>MicrobeMod: A computational toolkit for identifying prokaryotic methylation and restriction-modification with nanopore sequencing.</title>
        <authorList>
            <person name="Crits-Christoph A."/>
            <person name="Kang S.C."/>
            <person name="Lee H."/>
            <person name="Ostrov N."/>
        </authorList>
    </citation>
    <scope>NUCLEOTIDE SEQUENCE [LARGE SCALE GENOMIC DNA]</scope>
    <source>
        <strain evidence="15 16">ATCC 25935</strain>
    </source>
</reference>
<dbReference type="Pfam" id="PF00015">
    <property type="entry name" value="MCPsignal"/>
    <property type="match status" value="1"/>
</dbReference>
<evidence type="ECO:0000256" key="6">
    <source>
        <dbReference type="ARBA" id="ARBA00022692"/>
    </source>
</evidence>
<proteinExistence type="inferred from homology"/>
<feature type="domain" description="Methyl-accepting transducer" evidence="13">
    <location>
        <begin position="277"/>
        <end position="506"/>
    </location>
</feature>
<dbReference type="Pfam" id="PF00672">
    <property type="entry name" value="HAMP"/>
    <property type="match status" value="1"/>
</dbReference>
<dbReference type="CDD" id="cd06225">
    <property type="entry name" value="HAMP"/>
    <property type="match status" value="1"/>
</dbReference>
<evidence type="ECO:0000256" key="1">
    <source>
        <dbReference type="ARBA" id="ARBA00004429"/>
    </source>
</evidence>
<keyword evidence="5" id="KW-0997">Cell inner membrane</keyword>
<feature type="domain" description="HAMP" evidence="14">
    <location>
        <begin position="220"/>
        <end position="272"/>
    </location>
</feature>
<evidence type="ECO:0000256" key="11">
    <source>
        <dbReference type="PROSITE-ProRule" id="PRU00284"/>
    </source>
</evidence>
<dbReference type="SUPFAM" id="SSF58104">
    <property type="entry name" value="Methyl-accepting chemotaxis protein (MCP) signaling domain"/>
    <property type="match status" value="1"/>
</dbReference>
<evidence type="ECO:0000256" key="2">
    <source>
        <dbReference type="ARBA" id="ARBA00022475"/>
    </source>
</evidence>
<evidence type="ECO:0000256" key="3">
    <source>
        <dbReference type="ARBA" id="ARBA00022481"/>
    </source>
</evidence>
<evidence type="ECO:0000256" key="12">
    <source>
        <dbReference type="SAM" id="Phobius"/>
    </source>
</evidence>